<dbReference type="GO" id="GO:0003677">
    <property type="term" value="F:DNA binding"/>
    <property type="evidence" value="ECO:0007669"/>
    <property type="project" value="TreeGrafter"/>
</dbReference>
<dbReference type="InterPro" id="IPR007019">
    <property type="entry name" value="SURF6"/>
</dbReference>
<reference evidence="7" key="1">
    <citation type="submission" date="2019-10" db="EMBL/GenBank/DDBJ databases">
        <authorList>
            <consortium name="DOE Joint Genome Institute"/>
            <person name="Kuo A."/>
            <person name="Miyauchi S."/>
            <person name="Kiss E."/>
            <person name="Drula E."/>
            <person name="Kohler A."/>
            <person name="Sanchez-Garcia M."/>
            <person name="Andreopoulos B."/>
            <person name="Barry K.W."/>
            <person name="Bonito G."/>
            <person name="Buee M."/>
            <person name="Carver A."/>
            <person name="Chen C."/>
            <person name="Cichocki N."/>
            <person name="Clum A."/>
            <person name="Culley D."/>
            <person name="Crous P.W."/>
            <person name="Fauchery L."/>
            <person name="Girlanda M."/>
            <person name="Hayes R."/>
            <person name="Keri Z."/>
            <person name="LaButti K."/>
            <person name="Lipzen A."/>
            <person name="Lombard V."/>
            <person name="Magnuson J."/>
            <person name="Maillard F."/>
            <person name="Morin E."/>
            <person name="Murat C."/>
            <person name="Nolan M."/>
            <person name="Ohm R."/>
            <person name="Pangilinan J."/>
            <person name="Pereira M."/>
            <person name="Perotto S."/>
            <person name="Peter M."/>
            <person name="Riley R."/>
            <person name="Sitrit Y."/>
            <person name="Stielow B."/>
            <person name="Szollosi G."/>
            <person name="Zifcakova L."/>
            <person name="Stursova M."/>
            <person name="Spatafora J.W."/>
            <person name="Tedersoo L."/>
            <person name="Vaario L.-M."/>
            <person name="Yamada A."/>
            <person name="Yan M."/>
            <person name="Wang P."/>
            <person name="Xu J."/>
            <person name="Bruns T."/>
            <person name="Baldrian P."/>
            <person name="Vilgalys R."/>
            <person name="Henrissat B."/>
            <person name="Grigoriev I.V."/>
            <person name="Hibbett D."/>
            <person name="Nagy L.G."/>
            <person name="Martin F.M."/>
        </authorList>
    </citation>
    <scope>NUCLEOTIDE SEQUENCE</scope>
    <source>
        <strain evidence="7">Prilba</strain>
    </source>
</reference>
<evidence type="ECO:0000256" key="4">
    <source>
        <dbReference type="SAM" id="MobiDB-lite"/>
    </source>
</evidence>
<dbReference type="InterPro" id="IPR029190">
    <property type="entry name" value="Rrp14/SURF6_C"/>
</dbReference>
<feature type="compositionally biased region" description="Basic and acidic residues" evidence="4">
    <location>
        <begin position="83"/>
        <end position="93"/>
    </location>
</feature>
<dbReference type="InterPro" id="IPR029188">
    <property type="entry name" value="Rrp14_N"/>
</dbReference>
<dbReference type="GO" id="GO:0003723">
    <property type="term" value="F:RNA binding"/>
    <property type="evidence" value="ECO:0007669"/>
    <property type="project" value="TreeGrafter"/>
</dbReference>
<dbReference type="OrthoDB" id="444809at2759"/>
<dbReference type="EMBL" id="WHVB01000013">
    <property type="protein sequence ID" value="KAF8477641.1"/>
    <property type="molecule type" value="Genomic_DNA"/>
</dbReference>
<protein>
    <submittedName>
        <fullName evidence="7">Surfeit locus protein 6-domain-containing protein</fullName>
    </submittedName>
</protein>
<sequence length="391" mass="43946">MPTAPSVLRASLEKHNETFETLLSLIPAKFYLAHDDNNDQGTSRYYKNKKVQQAPKQAIKEASKKARREKLNPANNKSILDIQNDRLASDSKGKQKAPTPDDSDGDELLPEADFHMQDAESDPEENASHAVPLSRPESIETLRAKLHAKIDGMRSKKQGDNEGSSRDELLEERRLHRAALRERRRKETKAKIQREKERKGKPKEKTEKTMLPVKTQLLVTNDASSHSKSGSRSQPTNVAFSSIAEPSTSNHKGSRLKSSSNPSQALQQLTSRKEKLAALPGEKRKQIEEREKWEKATARMDGVKIADNEARLKKAVKRNEKEKAKSKNTWAERKEQLSANMAARQKKRTDNIASRNEKRKEKHKGAKGKSRPGFEGKAFGKSGGKPRGKGK</sequence>
<proteinExistence type="inferred from homology"/>
<name>A0A9P5MSK0_9AGAM</name>
<feature type="compositionally biased region" description="Basic and acidic residues" evidence="4">
    <location>
        <begin position="189"/>
        <end position="208"/>
    </location>
</feature>
<feature type="domain" description="Ribosomal RNA-processing protein 14/surfeit locus protein 6 C-terminal" evidence="5">
    <location>
        <begin position="168"/>
        <end position="365"/>
    </location>
</feature>
<keyword evidence="3" id="KW-0539">Nucleus</keyword>
<feature type="compositionally biased region" description="Basic and acidic residues" evidence="4">
    <location>
        <begin position="137"/>
        <end position="174"/>
    </location>
</feature>
<evidence type="ECO:0000256" key="3">
    <source>
        <dbReference type="ARBA" id="ARBA00023242"/>
    </source>
</evidence>
<dbReference type="GO" id="GO:0042274">
    <property type="term" value="P:ribosomal small subunit biogenesis"/>
    <property type="evidence" value="ECO:0007669"/>
    <property type="project" value="TreeGrafter"/>
</dbReference>
<feature type="region of interest" description="Disordered" evidence="4">
    <location>
        <begin position="41"/>
        <end position="391"/>
    </location>
</feature>
<dbReference type="GO" id="GO:0042273">
    <property type="term" value="P:ribosomal large subunit biogenesis"/>
    <property type="evidence" value="ECO:0007669"/>
    <property type="project" value="TreeGrafter"/>
</dbReference>
<feature type="compositionally biased region" description="Basic residues" evidence="4">
    <location>
        <begin position="175"/>
        <end position="188"/>
    </location>
</feature>
<comment type="similarity">
    <text evidence="2">Belongs to the SURF6 family.</text>
</comment>
<evidence type="ECO:0000256" key="2">
    <source>
        <dbReference type="ARBA" id="ARBA00005904"/>
    </source>
</evidence>
<dbReference type="AlphaFoldDB" id="A0A9P5MSK0"/>
<feature type="compositionally biased region" description="Polar residues" evidence="4">
    <location>
        <begin position="217"/>
        <end position="270"/>
    </location>
</feature>
<evidence type="ECO:0000313" key="7">
    <source>
        <dbReference type="EMBL" id="KAF8477641.1"/>
    </source>
</evidence>
<reference evidence="7" key="2">
    <citation type="journal article" date="2020" name="Nat. Commun.">
        <title>Large-scale genome sequencing of mycorrhizal fungi provides insights into the early evolution of symbiotic traits.</title>
        <authorList>
            <person name="Miyauchi S."/>
            <person name="Kiss E."/>
            <person name="Kuo A."/>
            <person name="Drula E."/>
            <person name="Kohler A."/>
            <person name="Sanchez-Garcia M."/>
            <person name="Morin E."/>
            <person name="Andreopoulos B."/>
            <person name="Barry K.W."/>
            <person name="Bonito G."/>
            <person name="Buee M."/>
            <person name="Carver A."/>
            <person name="Chen C."/>
            <person name="Cichocki N."/>
            <person name="Clum A."/>
            <person name="Culley D."/>
            <person name="Crous P.W."/>
            <person name="Fauchery L."/>
            <person name="Girlanda M."/>
            <person name="Hayes R.D."/>
            <person name="Keri Z."/>
            <person name="LaButti K."/>
            <person name="Lipzen A."/>
            <person name="Lombard V."/>
            <person name="Magnuson J."/>
            <person name="Maillard F."/>
            <person name="Murat C."/>
            <person name="Nolan M."/>
            <person name="Ohm R.A."/>
            <person name="Pangilinan J."/>
            <person name="Pereira M.F."/>
            <person name="Perotto S."/>
            <person name="Peter M."/>
            <person name="Pfister S."/>
            <person name="Riley R."/>
            <person name="Sitrit Y."/>
            <person name="Stielow J.B."/>
            <person name="Szollosi G."/>
            <person name="Zifcakova L."/>
            <person name="Stursova M."/>
            <person name="Spatafora J.W."/>
            <person name="Tedersoo L."/>
            <person name="Vaario L.M."/>
            <person name="Yamada A."/>
            <person name="Yan M."/>
            <person name="Wang P."/>
            <person name="Xu J."/>
            <person name="Bruns T."/>
            <person name="Baldrian P."/>
            <person name="Vilgalys R."/>
            <person name="Dunand C."/>
            <person name="Henrissat B."/>
            <person name="Grigoriev I.V."/>
            <person name="Hibbett D."/>
            <person name="Nagy L.G."/>
            <person name="Martin F.M."/>
        </authorList>
    </citation>
    <scope>NUCLEOTIDE SEQUENCE</scope>
    <source>
        <strain evidence="7">Prilba</strain>
    </source>
</reference>
<organism evidence="7 8">
    <name type="scientific">Russula ochroleuca</name>
    <dbReference type="NCBI Taxonomy" id="152965"/>
    <lineage>
        <taxon>Eukaryota</taxon>
        <taxon>Fungi</taxon>
        <taxon>Dikarya</taxon>
        <taxon>Basidiomycota</taxon>
        <taxon>Agaricomycotina</taxon>
        <taxon>Agaricomycetes</taxon>
        <taxon>Russulales</taxon>
        <taxon>Russulaceae</taxon>
        <taxon>Russula</taxon>
    </lineage>
</organism>
<comment type="subcellular location">
    <subcellularLocation>
        <location evidence="1">Nucleus</location>
    </subcellularLocation>
</comment>
<feature type="compositionally biased region" description="Basic residues" evidence="4">
    <location>
        <begin position="360"/>
        <end position="370"/>
    </location>
</feature>
<evidence type="ECO:0000259" key="6">
    <source>
        <dbReference type="Pfam" id="PF15459"/>
    </source>
</evidence>
<accession>A0A9P5MSK0</accession>
<feature type="compositionally biased region" description="Basic and acidic residues" evidence="4">
    <location>
        <begin position="271"/>
        <end position="336"/>
    </location>
</feature>
<gene>
    <name evidence="7" type="ORF">DFH94DRAFT_86613</name>
</gene>
<keyword evidence="8" id="KW-1185">Reference proteome</keyword>
<evidence type="ECO:0000313" key="8">
    <source>
        <dbReference type="Proteomes" id="UP000759537"/>
    </source>
</evidence>
<evidence type="ECO:0000256" key="1">
    <source>
        <dbReference type="ARBA" id="ARBA00004123"/>
    </source>
</evidence>
<dbReference type="PANTHER" id="PTHR14369">
    <property type="entry name" value="SURFEIT LOCUS PROTEIN 6"/>
    <property type="match status" value="1"/>
</dbReference>
<feature type="domain" description="Ribosomal RNA-processing protein 14 N-terminal" evidence="6">
    <location>
        <begin position="11"/>
        <end position="74"/>
    </location>
</feature>
<dbReference type="Proteomes" id="UP000759537">
    <property type="component" value="Unassembled WGS sequence"/>
</dbReference>
<evidence type="ECO:0000259" key="5">
    <source>
        <dbReference type="Pfam" id="PF04935"/>
    </source>
</evidence>
<dbReference type="Pfam" id="PF15459">
    <property type="entry name" value="RRP14"/>
    <property type="match status" value="1"/>
</dbReference>
<dbReference type="Pfam" id="PF04935">
    <property type="entry name" value="SURF6"/>
    <property type="match status" value="1"/>
</dbReference>
<feature type="compositionally biased region" description="Acidic residues" evidence="4">
    <location>
        <begin position="101"/>
        <end position="110"/>
    </location>
</feature>
<dbReference type="GO" id="GO:0005730">
    <property type="term" value="C:nucleolus"/>
    <property type="evidence" value="ECO:0007669"/>
    <property type="project" value="TreeGrafter"/>
</dbReference>
<comment type="caution">
    <text evidence="7">The sequence shown here is derived from an EMBL/GenBank/DDBJ whole genome shotgun (WGS) entry which is preliminary data.</text>
</comment>
<dbReference type="PANTHER" id="PTHR14369:SF0">
    <property type="entry name" value="SURFEIT LOCUS PROTEIN 6"/>
    <property type="match status" value="1"/>
</dbReference>